<evidence type="ECO:0000256" key="4">
    <source>
        <dbReference type="ARBA" id="ARBA00022989"/>
    </source>
</evidence>
<comment type="subcellular location">
    <subcellularLocation>
        <location evidence="1">Membrane</location>
    </subcellularLocation>
</comment>
<dbReference type="Proteomes" id="UP001186944">
    <property type="component" value="Unassembled WGS sequence"/>
</dbReference>
<comment type="similarity">
    <text evidence="2">Belongs to the CD225/Dispanin family.</text>
</comment>
<dbReference type="GO" id="GO:0016020">
    <property type="term" value="C:membrane"/>
    <property type="evidence" value="ECO:0007669"/>
    <property type="project" value="UniProtKB-SubCell"/>
</dbReference>
<feature type="compositionally biased region" description="Basic and acidic residues" evidence="6">
    <location>
        <begin position="1"/>
        <end position="37"/>
    </location>
</feature>
<protein>
    <submittedName>
        <fullName evidence="8">Uncharacterized protein</fullName>
    </submittedName>
</protein>
<dbReference type="EMBL" id="VSWD01000005">
    <property type="protein sequence ID" value="KAK3101323.1"/>
    <property type="molecule type" value="Genomic_DNA"/>
</dbReference>
<evidence type="ECO:0000256" key="2">
    <source>
        <dbReference type="ARBA" id="ARBA00006843"/>
    </source>
</evidence>
<organism evidence="8 9">
    <name type="scientific">Pinctada imbricata</name>
    <name type="common">Atlantic pearl-oyster</name>
    <name type="synonym">Pinctada martensii</name>
    <dbReference type="NCBI Taxonomy" id="66713"/>
    <lineage>
        <taxon>Eukaryota</taxon>
        <taxon>Metazoa</taxon>
        <taxon>Spiralia</taxon>
        <taxon>Lophotrochozoa</taxon>
        <taxon>Mollusca</taxon>
        <taxon>Bivalvia</taxon>
        <taxon>Autobranchia</taxon>
        <taxon>Pteriomorphia</taxon>
        <taxon>Pterioida</taxon>
        <taxon>Pterioidea</taxon>
        <taxon>Pteriidae</taxon>
        <taxon>Pinctada</taxon>
    </lineage>
</organism>
<keyword evidence="9" id="KW-1185">Reference proteome</keyword>
<dbReference type="PANTHER" id="PTHR14948:SF44">
    <property type="entry name" value="PROLINE-RICH TRANSMEMBRANE PROTEIN 1-LIKE"/>
    <property type="match status" value="1"/>
</dbReference>
<dbReference type="InterPro" id="IPR051423">
    <property type="entry name" value="CD225/Dispanin"/>
</dbReference>
<dbReference type="AlphaFoldDB" id="A0AA88YAZ3"/>
<evidence type="ECO:0000256" key="6">
    <source>
        <dbReference type="SAM" id="MobiDB-lite"/>
    </source>
</evidence>
<accession>A0AA88YAZ3</accession>
<name>A0AA88YAZ3_PINIB</name>
<evidence type="ECO:0000256" key="5">
    <source>
        <dbReference type="ARBA" id="ARBA00023136"/>
    </source>
</evidence>
<keyword evidence="4 7" id="KW-1133">Transmembrane helix</keyword>
<dbReference type="InterPro" id="IPR007593">
    <property type="entry name" value="CD225/Dispanin_fam"/>
</dbReference>
<evidence type="ECO:0000256" key="1">
    <source>
        <dbReference type="ARBA" id="ARBA00004370"/>
    </source>
</evidence>
<evidence type="ECO:0000256" key="3">
    <source>
        <dbReference type="ARBA" id="ARBA00022692"/>
    </source>
</evidence>
<keyword evidence="5 7" id="KW-0472">Membrane</keyword>
<gene>
    <name evidence="8" type="ORF">FSP39_002681</name>
</gene>
<feature type="compositionally biased region" description="Basic and acidic residues" evidence="6">
    <location>
        <begin position="47"/>
        <end position="64"/>
    </location>
</feature>
<keyword evidence="3 7" id="KW-0812">Transmembrane</keyword>
<feature type="region of interest" description="Disordered" evidence="6">
    <location>
        <begin position="1"/>
        <end position="73"/>
    </location>
</feature>
<feature type="transmembrane region" description="Helical" evidence="7">
    <location>
        <begin position="157"/>
        <end position="181"/>
    </location>
</feature>
<evidence type="ECO:0000313" key="8">
    <source>
        <dbReference type="EMBL" id="KAK3101323.1"/>
    </source>
</evidence>
<dbReference type="Pfam" id="PF04505">
    <property type="entry name" value="CD225"/>
    <property type="match status" value="1"/>
</dbReference>
<reference evidence="8" key="1">
    <citation type="submission" date="2019-08" db="EMBL/GenBank/DDBJ databases">
        <title>The improved chromosome-level genome for the pearl oyster Pinctada fucata martensii using PacBio sequencing and Hi-C.</title>
        <authorList>
            <person name="Zheng Z."/>
        </authorList>
    </citation>
    <scope>NUCLEOTIDE SEQUENCE</scope>
    <source>
        <strain evidence="8">ZZ-2019</strain>
        <tissue evidence="8">Adductor muscle</tissue>
    </source>
</reference>
<sequence length="199" mass="21868">MSEKDEKENDPHEKPLDVEDSDVSVHSDDAKEDKEIGPEDEGTAATIDHETVHIDLTRKTKEVDNQGENGDVNQTVISTQPTVVYGYDQHITIDGVETPVVKQGPNKPKPKDFVVTSCFVVLCCNFIFGLIGYHYGVKANHAWQLGDEPAARSRSKMALIMVICGIVAGLTTYALAFGIYFSTRDSDDPYLTVNHNIAG</sequence>
<evidence type="ECO:0000256" key="7">
    <source>
        <dbReference type="SAM" id="Phobius"/>
    </source>
</evidence>
<comment type="caution">
    <text evidence="8">The sequence shown here is derived from an EMBL/GenBank/DDBJ whole genome shotgun (WGS) entry which is preliminary data.</text>
</comment>
<proteinExistence type="inferred from homology"/>
<feature type="transmembrane region" description="Helical" evidence="7">
    <location>
        <begin position="113"/>
        <end position="136"/>
    </location>
</feature>
<dbReference type="PANTHER" id="PTHR14948">
    <property type="entry name" value="NG5"/>
    <property type="match status" value="1"/>
</dbReference>
<evidence type="ECO:0000313" key="9">
    <source>
        <dbReference type="Proteomes" id="UP001186944"/>
    </source>
</evidence>